<dbReference type="GO" id="GO:0046872">
    <property type="term" value="F:metal ion binding"/>
    <property type="evidence" value="ECO:0007669"/>
    <property type="project" value="UniProtKB-KW"/>
</dbReference>
<dbReference type="GO" id="GO:0008237">
    <property type="term" value="F:metallopeptidase activity"/>
    <property type="evidence" value="ECO:0007669"/>
    <property type="project" value="UniProtKB-KW"/>
</dbReference>
<proteinExistence type="inferred from homology"/>
<reference evidence="4" key="1">
    <citation type="submission" date="2022-07" db="EMBL/GenBank/DDBJ databases">
        <authorList>
            <person name="Otstavnykh N."/>
            <person name="Isaeva M."/>
            <person name="Bystritskaya E."/>
        </authorList>
    </citation>
    <scope>NUCLEOTIDE SEQUENCE</scope>
    <source>
        <strain evidence="4">KCTC 52189</strain>
    </source>
</reference>
<evidence type="ECO:0000313" key="4">
    <source>
        <dbReference type="EMBL" id="MDQ2091216.1"/>
    </source>
</evidence>
<gene>
    <name evidence="4" type="ORF">NO357_15030</name>
</gene>
<dbReference type="InterPro" id="IPR010799">
    <property type="entry name" value="MlrC_C"/>
</dbReference>
<name>A0AAE3WDE4_9RHOB</name>
<comment type="similarity">
    <text evidence="1">Belongs to the peptidase M81 family.</text>
</comment>
<accession>A0AAE3WDE4</accession>
<keyword evidence="1" id="KW-0479">Metal-binding</keyword>
<feature type="domain" description="Microcystin LR degradation protein MlrC N-terminal" evidence="3">
    <location>
        <begin position="2"/>
        <end position="285"/>
    </location>
</feature>
<dbReference type="Proteomes" id="UP001226762">
    <property type="component" value="Unassembled WGS sequence"/>
</dbReference>
<feature type="domain" description="Microcystin LR degradation protein MlrC C-terminal" evidence="2">
    <location>
        <begin position="296"/>
        <end position="468"/>
    </location>
</feature>
<dbReference type="Pfam" id="PF07364">
    <property type="entry name" value="DUF1485"/>
    <property type="match status" value="1"/>
</dbReference>
<keyword evidence="1" id="KW-0378">Hydrolase</keyword>
<dbReference type="PIRSF" id="PIRSF012702">
    <property type="entry name" value="UCP012702"/>
    <property type="match status" value="1"/>
</dbReference>
<evidence type="ECO:0000256" key="1">
    <source>
        <dbReference type="PIRNR" id="PIRNR012702"/>
    </source>
</evidence>
<comment type="function">
    <text evidence="1">Involved in peptidolytic degradation of cyclic heptapeptide hepatotoxin microcystin (MC).</text>
</comment>
<organism evidence="4 5">
    <name type="scientific">Marimonas arenosa</name>
    <dbReference type="NCBI Taxonomy" id="1795305"/>
    <lineage>
        <taxon>Bacteria</taxon>
        <taxon>Pseudomonadati</taxon>
        <taxon>Pseudomonadota</taxon>
        <taxon>Alphaproteobacteria</taxon>
        <taxon>Rhodobacterales</taxon>
        <taxon>Paracoccaceae</taxon>
        <taxon>Marimonas</taxon>
    </lineage>
</organism>
<dbReference type="Pfam" id="PF07171">
    <property type="entry name" value="MlrC_C"/>
    <property type="match status" value="1"/>
</dbReference>
<comment type="caution">
    <text evidence="4">The sequence shown here is derived from an EMBL/GenBank/DDBJ whole genome shotgun (WGS) entry which is preliminary data.</text>
</comment>
<evidence type="ECO:0000259" key="2">
    <source>
        <dbReference type="Pfam" id="PF07171"/>
    </source>
</evidence>
<keyword evidence="1" id="KW-0482">Metalloprotease</keyword>
<dbReference type="AlphaFoldDB" id="A0AAE3WDE4"/>
<dbReference type="InterPro" id="IPR009197">
    <property type="entry name" value="MlrC"/>
</dbReference>
<evidence type="ECO:0000259" key="3">
    <source>
        <dbReference type="Pfam" id="PF07364"/>
    </source>
</evidence>
<reference evidence="4" key="2">
    <citation type="submission" date="2023-02" db="EMBL/GenBank/DDBJ databases">
        <title>'Rhodoalgimonas zhirmunskyi' gen. nov., isolated from a red alga.</title>
        <authorList>
            <person name="Nedashkovskaya O.I."/>
            <person name="Otstavnykh N.Y."/>
            <person name="Bystritskaya E.P."/>
            <person name="Balabanova L.A."/>
            <person name="Isaeva M.P."/>
        </authorList>
    </citation>
    <scope>NUCLEOTIDE SEQUENCE</scope>
    <source>
        <strain evidence="4">KCTC 52189</strain>
    </source>
</reference>
<dbReference type="InterPro" id="IPR015995">
    <property type="entry name" value="MlrC_N"/>
</dbReference>
<protein>
    <recommendedName>
        <fullName evidence="1">Microcystinase C</fullName>
        <shortName evidence="1">MlrC</shortName>
    </recommendedName>
</protein>
<dbReference type="RefSeq" id="WP_306736501.1">
    <property type="nucleotide sequence ID" value="NZ_JANHAX010000004.1"/>
</dbReference>
<keyword evidence="1" id="KW-0645">Protease</keyword>
<sequence length="484" mass="53302">MKVLIAGLATETNTYSPIPTGRASFEESMLTRTATQEPGNLFSAPMIEWRRMAEERGWEVIESLAAFAQPAGITVRKVYEEFRDEILGDVRAHKPDIFLISMHGAMVADGYDDCEGDTLARAREILGPDRVIGLEIDPHNHLTEAMLDAADLIVEYKEYSHIDSPDRARELFVLAADTAEGKIKPVMRDYDCRMMLMMPTLEDGPAKDFVTAMKEREGKDGILHLSLTHSFPYGDTERTGMRMLAIADGDADKAAAVAEEFGRKLWDLRHGIKKDFPPLSATLDKVQASNEGGFVLADYADNAGGGAPADSTFVLQEVLERGMKDVALAIFWDPLLVRMCTEVGVGANMRIRLGGKICEASGESIDLDVTVRGIRENMTQMLGETGMPMGTGVWLEADGVHIILSSLRTQCFNPSAFTDLGLDLSDMKAIVVKSSNHFYNAFAPIAHEIIHMATPGTMPSDITLVKYTKRDGNYWPNVENPFAD</sequence>
<comment type="cofactor">
    <cofactor evidence="1">
        <name>Zn(2+)</name>
        <dbReference type="ChEBI" id="CHEBI:29105"/>
    </cofactor>
    <text evidence="1">Binds 1 zinc ion per subunit.</text>
</comment>
<dbReference type="GO" id="GO:0006508">
    <property type="term" value="P:proteolysis"/>
    <property type="evidence" value="ECO:0007669"/>
    <property type="project" value="UniProtKB-KW"/>
</dbReference>
<keyword evidence="5" id="KW-1185">Reference proteome</keyword>
<dbReference type="EMBL" id="JANHAX010000004">
    <property type="protein sequence ID" value="MDQ2091216.1"/>
    <property type="molecule type" value="Genomic_DNA"/>
</dbReference>
<evidence type="ECO:0000313" key="5">
    <source>
        <dbReference type="Proteomes" id="UP001226762"/>
    </source>
</evidence>